<sequence>MMRRLGSHVRYNPASRSVSEAAYSDTISRETQSFRELEMGHSDYSIVKTNSSASHRSSPDRDSGISDNASTVTVDKRELGSQASQICHELTTIVRLSSDFLSDVIEGKESASELLDELQNKVHPFLITLDEEMSNIEQLLRKNLDRSRIGDSKVGWLLEYNRYQLEFRRVLTDLSGPVYEDLERVLRLRNRGCLGLSPKKETIASLREMSAGLDRATKLIRNERAKPESAY</sequence>
<dbReference type="AlphaFoldDB" id="A0A914UH07"/>
<protein>
    <submittedName>
        <fullName evidence="3 4">Uncharacterized protein</fullName>
    </submittedName>
</protein>
<name>A0A914UH07_9BILA</name>
<dbReference type="Proteomes" id="UP000887566">
    <property type="component" value="Unplaced"/>
</dbReference>
<reference evidence="3 4" key="1">
    <citation type="submission" date="2022-11" db="UniProtKB">
        <authorList>
            <consortium name="WormBaseParasite"/>
        </authorList>
    </citation>
    <scope>IDENTIFICATION</scope>
</reference>
<feature type="region of interest" description="Disordered" evidence="1">
    <location>
        <begin position="49"/>
        <end position="68"/>
    </location>
</feature>
<dbReference type="WBParaSite" id="PSAMB.scaffold10068size4377.g33024.t1">
    <property type="protein sequence ID" value="PSAMB.scaffold10068size4377.g33024.t1"/>
    <property type="gene ID" value="PSAMB.scaffold10068size4377.g33024"/>
</dbReference>
<dbReference type="WBParaSite" id="PSAMB.scaffold1012size37207.g10660.t1">
    <property type="protein sequence ID" value="PSAMB.scaffold1012size37207.g10660.t1"/>
    <property type="gene ID" value="PSAMB.scaffold1012size37207.g10660"/>
</dbReference>
<evidence type="ECO:0000313" key="3">
    <source>
        <dbReference type="WBParaSite" id="PSAMB.scaffold10068size4377.g33024.t1"/>
    </source>
</evidence>
<accession>A0A914UH07</accession>
<proteinExistence type="predicted"/>
<evidence type="ECO:0000256" key="1">
    <source>
        <dbReference type="SAM" id="MobiDB-lite"/>
    </source>
</evidence>
<evidence type="ECO:0000313" key="2">
    <source>
        <dbReference type="Proteomes" id="UP000887566"/>
    </source>
</evidence>
<evidence type="ECO:0000313" key="4">
    <source>
        <dbReference type="WBParaSite" id="PSAMB.scaffold1012size37207.g10660.t1"/>
    </source>
</evidence>
<keyword evidence="2" id="KW-1185">Reference proteome</keyword>
<organism evidence="2 4">
    <name type="scientific">Plectus sambesii</name>
    <dbReference type="NCBI Taxonomy" id="2011161"/>
    <lineage>
        <taxon>Eukaryota</taxon>
        <taxon>Metazoa</taxon>
        <taxon>Ecdysozoa</taxon>
        <taxon>Nematoda</taxon>
        <taxon>Chromadorea</taxon>
        <taxon>Plectida</taxon>
        <taxon>Plectina</taxon>
        <taxon>Plectoidea</taxon>
        <taxon>Plectidae</taxon>
        <taxon>Plectus</taxon>
    </lineage>
</organism>